<dbReference type="WBParaSite" id="ECPE_0000391801-mRNA-1">
    <property type="protein sequence ID" value="ECPE_0000391801-mRNA-1"/>
    <property type="gene ID" value="ECPE_0000391801"/>
</dbReference>
<dbReference type="OrthoDB" id="6266479at2759"/>
<reference evidence="1 2" key="2">
    <citation type="submission" date="2018-11" db="EMBL/GenBank/DDBJ databases">
        <authorList>
            <consortium name="Pathogen Informatics"/>
        </authorList>
    </citation>
    <scope>NUCLEOTIDE SEQUENCE [LARGE SCALE GENOMIC DNA]</scope>
    <source>
        <strain evidence="1 2">Egypt</strain>
    </source>
</reference>
<dbReference type="Proteomes" id="UP000272942">
    <property type="component" value="Unassembled WGS sequence"/>
</dbReference>
<sequence>MGHLVDTGHKIELEKALDVVYRIPLNRSKAARVWTLAMVEAIAIPVLGPNLCAQKRLVQALQLPWLSVKTKAEHDLSLDPIGERSHQLTR</sequence>
<gene>
    <name evidence="1" type="ORF">ECPE_LOCUS3911</name>
</gene>
<dbReference type="AlphaFoldDB" id="A0A183AAC6"/>
<evidence type="ECO:0000313" key="3">
    <source>
        <dbReference type="WBParaSite" id="ECPE_0000391801-mRNA-1"/>
    </source>
</evidence>
<protein>
    <submittedName>
        <fullName evidence="3">Transposase</fullName>
    </submittedName>
</protein>
<organism evidence="3">
    <name type="scientific">Echinostoma caproni</name>
    <dbReference type="NCBI Taxonomy" id="27848"/>
    <lineage>
        <taxon>Eukaryota</taxon>
        <taxon>Metazoa</taxon>
        <taxon>Spiralia</taxon>
        <taxon>Lophotrochozoa</taxon>
        <taxon>Platyhelminthes</taxon>
        <taxon>Trematoda</taxon>
        <taxon>Digenea</taxon>
        <taxon>Plagiorchiida</taxon>
        <taxon>Echinostomata</taxon>
        <taxon>Echinostomatoidea</taxon>
        <taxon>Echinostomatidae</taxon>
        <taxon>Echinostoma</taxon>
    </lineage>
</organism>
<dbReference type="EMBL" id="UZAN01040807">
    <property type="protein sequence ID" value="VDP70994.1"/>
    <property type="molecule type" value="Genomic_DNA"/>
</dbReference>
<keyword evidence="2" id="KW-1185">Reference proteome</keyword>
<proteinExistence type="predicted"/>
<evidence type="ECO:0000313" key="2">
    <source>
        <dbReference type="Proteomes" id="UP000272942"/>
    </source>
</evidence>
<accession>A0A183AAC6</accession>
<evidence type="ECO:0000313" key="1">
    <source>
        <dbReference type="EMBL" id="VDP70994.1"/>
    </source>
</evidence>
<reference evidence="3" key="1">
    <citation type="submission" date="2016-06" db="UniProtKB">
        <authorList>
            <consortium name="WormBaseParasite"/>
        </authorList>
    </citation>
    <scope>IDENTIFICATION</scope>
</reference>
<name>A0A183AAC6_9TREM</name>